<dbReference type="OrthoDB" id="6709892at2759"/>
<keyword evidence="11" id="KW-0732">Signal</keyword>
<keyword evidence="7" id="KW-0624">Polysaccharide degradation</keyword>
<dbReference type="AlphaFoldDB" id="A0A815PXX0"/>
<organism evidence="12 13">
    <name type="scientific">Adineta ricciae</name>
    <name type="common">Rotifer</name>
    <dbReference type="NCBI Taxonomy" id="249248"/>
    <lineage>
        <taxon>Eukaryota</taxon>
        <taxon>Metazoa</taxon>
        <taxon>Spiralia</taxon>
        <taxon>Gnathifera</taxon>
        <taxon>Rotifera</taxon>
        <taxon>Eurotatoria</taxon>
        <taxon>Bdelloidea</taxon>
        <taxon>Adinetida</taxon>
        <taxon>Adinetidae</taxon>
        <taxon>Adineta</taxon>
    </lineage>
</organism>
<dbReference type="GO" id="GO:0000272">
    <property type="term" value="P:polysaccharide catabolic process"/>
    <property type="evidence" value="ECO:0007669"/>
    <property type="project" value="UniProtKB-KW"/>
</dbReference>
<keyword evidence="3 10" id="KW-0378">Hydrolase</keyword>
<dbReference type="InterPro" id="IPR006626">
    <property type="entry name" value="PbH1"/>
</dbReference>
<sequence>MMRPIHSFFLIYFIFLNVSLSFGKTVCKPTSAGNSSIDDVPAIHQALSMCGNGGIIIIPAGQIFTIRSPLNFQDCHSCDFQIEGTLKVFDDLEYWQEKKAFFVFTNVKDGTFHSLTGQGLIDGSGQKFWDYFAKNQTYQRPLLIHITNSSNVVFNKFSLKNPAFWFIFVTDNSRNVTFANLTLSAISTSSSLPKNTDGFDTGDCSYVTISDIHVINGDDCVSFKNGSNYVTVQNLTCIGSHGLSVGSLGGDPGEYFVKNVYISNVTMINSAFATRIKFYPGGPSHGTVVIRNVTYENIFVDNCDYAFRLDNCYESDPTMCKTNPSAAKLYDINFINLRGRTSKTYDPVVANIECPPLGICNLVFKEWHVLSLSGNSTVLCSYYEHPSGIKCTNKEFYETERFRLTHRVK</sequence>
<dbReference type="InterPro" id="IPR000743">
    <property type="entry name" value="Glyco_hydro_28"/>
</dbReference>
<keyword evidence="2" id="KW-0677">Repeat</keyword>
<dbReference type="Proteomes" id="UP000663852">
    <property type="component" value="Unassembled WGS sequence"/>
</dbReference>
<evidence type="ECO:0000256" key="10">
    <source>
        <dbReference type="RuleBase" id="RU361169"/>
    </source>
</evidence>
<keyword evidence="6 10" id="KW-0326">Glycosidase</keyword>
<evidence type="ECO:0000256" key="5">
    <source>
        <dbReference type="ARBA" id="ARBA00023277"/>
    </source>
</evidence>
<reference evidence="12" key="1">
    <citation type="submission" date="2021-02" db="EMBL/GenBank/DDBJ databases">
        <authorList>
            <person name="Nowell W R."/>
        </authorList>
    </citation>
    <scope>NUCLEOTIDE SEQUENCE</scope>
</reference>
<evidence type="ECO:0000313" key="12">
    <source>
        <dbReference type="EMBL" id="CAF1454964.1"/>
    </source>
</evidence>
<keyword evidence="4" id="KW-0325">Glycoprotein</keyword>
<evidence type="ECO:0000256" key="7">
    <source>
        <dbReference type="ARBA" id="ARBA00023326"/>
    </source>
</evidence>
<keyword evidence="5" id="KW-0119">Carbohydrate metabolism</keyword>
<dbReference type="SMART" id="SM00710">
    <property type="entry name" value="PbH1"/>
    <property type="match status" value="5"/>
</dbReference>
<feature type="signal peptide" evidence="11">
    <location>
        <begin position="1"/>
        <end position="23"/>
    </location>
</feature>
<evidence type="ECO:0000313" key="13">
    <source>
        <dbReference type="Proteomes" id="UP000663852"/>
    </source>
</evidence>
<evidence type="ECO:0000256" key="1">
    <source>
        <dbReference type="ARBA" id="ARBA00008834"/>
    </source>
</evidence>
<dbReference type="InterPro" id="IPR011050">
    <property type="entry name" value="Pectin_lyase_fold/virulence"/>
</dbReference>
<comment type="similarity">
    <text evidence="1 10">Belongs to the glycosyl hydrolase 28 family.</text>
</comment>
<name>A0A815PXX0_ADIRI</name>
<dbReference type="SUPFAM" id="SSF51126">
    <property type="entry name" value="Pectin lyase-like"/>
    <property type="match status" value="1"/>
</dbReference>
<dbReference type="PANTHER" id="PTHR31736">
    <property type="match status" value="1"/>
</dbReference>
<evidence type="ECO:0000256" key="11">
    <source>
        <dbReference type="SAM" id="SignalP"/>
    </source>
</evidence>
<comment type="function">
    <text evidence="8">Pectinolytic enzyme involved in the degradation of xylogalacturonan (xga), a galacturonan backbone heavily substituted with xylose, and which is one important component of the hairy regions of pectin. Activity requires a galacturonic acid backbone substituted with xylose.</text>
</comment>
<dbReference type="GO" id="GO:0004650">
    <property type="term" value="F:polygalacturonase activity"/>
    <property type="evidence" value="ECO:0007669"/>
    <property type="project" value="InterPro"/>
</dbReference>
<accession>A0A815PXX0</accession>
<comment type="caution">
    <text evidence="12">The sequence shown here is derived from an EMBL/GenBank/DDBJ whole genome shotgun (WGS) entry which is preliminary data.</text>
</comment>
<proteinExistence type="inferred from homology"/>
<protein>
    <submittedName>
        <fullName evidence="12">Uncharacterized protein</fullName>
    </submittedName>
</protein>
<dbReference type="PANTHER" id="PTHR31736:SF9">
    <property type="entry name" value="ENDO-XYLOGALACTURONAN HYDROLASE A-RELATED"/>
    <property type="match status" value="1"/>
</dbReference>
<feature type="chain" id="PRO_5032597465" evidence="11">
    <location>
        <begin position="24"/>
        <end position="409"/>
    </location>
</feature>
<evidence type="ECO:0000256" key="4">
    <source>
        <dbReference type="ARBA" id="ARBA00023180"/>
    </source>
</evidence>
<evidence type="ECO:0000256" key="2">
    <source>
        <dbReference type="ARBA" id="ARBA00022737"/>
    </source>
</evidence>
<dbReference type="InterPro" id="IPR012334">
    <property type="entry name" value="Pectin_lyas_fold"/>
</dbReference>
<dbReference type="PROSITE" id="PS00502">
    <property type="entry name" value="POLYGALACTURONASE"/>
    <property type="match status" value="1"/>
</dbReference>
<dbReference type="Pfam" id="PF00295">
    <property type="entry name" value="Glyco_hydro_28"/>
    <property type="match status" value="1"/>
</dbReference>
<dbReference type="EMBL" id="CAJNOJ010000456">
    <property type="protein sequence ID" value="CAF1454964.1"/>
    <property type="molecule type" value="Genomic_DNA"/>
</dbReference>
<evidence type="ECO:0000256" key="6">
    <source>
        <dbReference type="ARBA" id="ARBA00023295"/>
    </source>
</evidence>
<evidence type="ECO:0000256" key="3">
    <source>
        <dbReference type="ARBA" id="ARBA00022801"/>
    </source>
</evidence>
<feature type="active site" evidence="9">
    <location>
        <position position="241"/>
    </location>
</feature>
<gene>
    <name evidence="12" type="ORF">EDS130_LOCUS39773</name>
</gene>
<evidence type="ECO:0000256" key="8">
    <source>
        <dbReference type="ARBA" id="ARBA00037278"/>
    </source>
</evidence>
<evidence type="ECO:0000256" key="9">
    <source>
        <dbReference type="PROSITE-ProRule" id="PRU10052"/>
    </source>
</evidence>
<dbReference type="Gene3D" id="2.160.20.10">
    <property type="entry name" value="Single-stranded right-handed beta-helix, Pectin lyase-like"/>
    <property type="match status" value="1"/>
</dbReference>